<dbReference type="RefSeq" id="WP_055264387.1">
    <property type="nucleotide sequence ID" value="NZ_CABIXQ010000005.1"/>
</dbReference>
<accession>A0A174C8C0</accession>
<sequence length="199" mass="21887">MKKRKMNKFQKAVLDRVGIKKVSKIRRGLAVGVDWYLSSMFASIPILYIYSVVSGKAETPTSLALMKPGVGIVAGMMGIMIVSLYYIVIPLKKNKGQTLGKRLLGIKVVQDDGSDVNAKVLLKREILGVALIEGGIVASSKYFREILLVIGLSKVYEILVVLAMIIPFVSIVIMLFSKNSKMIHDFIGRTKVVEIAEGK</sequence>
<evidence type="ECO:0000313" key="9">
    <source>
        <dbReference type="Proteomes" id="UP000095594"/>
    </source>
</evidence>
<evidence type="ECO:0000256" key="1">
    <source>
        <dbReference type="ARBA" id="ARBA00004651"/>
    </source>
</evidence>
<comment type="subcellular location">
    <subcellularLocation>
        <location evidence="1">Cell membrane</location>
        <topology evidence="1">Multi-pass membrane protein</topology>
    </subcellularLocation>
</comment>
<dbReference type="Proteomes" id="UP000095594">
    <property type="component" value="Unassembled WGS sequence"/>
</dbReference>
<keyword evidence="4 6" id="KW-1133">Transmembrane helix</keyword>
<dbReference type="GO" id="GO:0005886">
    <property type="term" value="C:plasma membrane"/>
    <property type="evidence" value="ECO:0007669"/>
    <property type="project" value="UniProtKB-SubCell"/>
</dbReference>
<evidence type="ECO:0000256" key="3">
    <source>
        <dbReference type="ARBA" id="ARBA00022692"/>
    </source>
</evidence>
<feature type="transmembrane region" description="Helical" evidence="6">
    <location>
        <begin position="70"/>
        <end position="89"/>
    </location>
</feature>
<keyword evidence="2" id="KW-1003">Cell membrane</keyword>
<keyword evidence="3 6" id="KW-0812">Transmembrane</keyword>
<dbReference type="PANTHER" id="PTHR36115:SF6">
    <property type="entry name" value="PROLINE-RICH ANTIGEN HOMOLOG"/>
    <property type="match status" value="1"/>
</dbReference>
<evidence type="ECO:0000256" key="4">
    <source>
        <dbReference type="ARBA" id="ARBA00022989"/>
    </source>
</evidence>
<feature type="transmembrane region" description="Helical" evidence="6">
    <location>
        <begin position="155"/>
        <end position="176"/>
    </location>
</feature>
<dbReference type="Pfam" id="PF06271">
    <property type="entry name" value="RDD"/>
    <property type="match status" value="1"/>
</dbReference>
<dbReference type="InterPro" id="IPR010432">
    <property type="entry name" value="RDD"/>
</dbReference>
<dbReference type="InterPro" id="IPR051791">
    <property type="entry name" value="Pra-immunoreactive"/>
</dbReference>
<dbReference type="AlphaFoldDB" id="A0A174C8C0"/>
<protein>
    <submittedName>
        <fullName evidence="8">RDD domain-containing protein</fullName>
    </submittedName>
</protein>
<evidence type="ECO:0000256" key="5">
    <source>
        <dbReference type="ARBA" id="ARBA00023136"/>
    </source>
</evidence>
<evidence type="ECO:0000259" key="7">
    <source>
        <dbReference type="Pfam" id="PF06271"/>
    </source>
</evidence>
<dbReference type="EMBL" id="CYZX01000005">
    <property type="protein sequence ID" value="CUO07946.1"/>
    <property type="molecule type" value="Genomic_DNA"/>
</dbReference>
<reference evidence="8 9" key="1">
    <citation type="submission" date="2015-09" db="EMBL/GenBank/DDBJ databases">
        <authorList>
            <consortium name="Pathogen Informatics"/>
        </authorList>
    </citation>
    <scope>NUCLEOTIDE SEQUENCE [LARGE SCALE GENOMIC DNA]</scope>
    <source>
        <strain evidence="8 9">2789STDY5834856</strain>
    </source>
</reference>
<name>A0A174C8C0_9CLOT</name>
<feature type="transmembrane region" description="Helical" evidence="6">
    <location>
        <begin position="29"/>
        <end position="50"/>
    </location>
</feature>
<evidence type="ECO:0000256" key="2">
    <source>
        <dbReference type="ARBA" id="ARBA00022475"/>
    </source>
</evidence>
<gene>
    <name evidence="8" type="ORF">ERS852471_00912</name>
</gene>
<proteinExistence type="predicted"/>
<evidence type="ECO:0000256" key="6">
    <source>
        <dbReference type="SAM" id="Phobius"/>
    </source>
</evidence>
<organism evidence="8 9">
    <name type="scientific">Clostridium disporicum</name>
    <dbReference type="NCBI Taxonomy" id="84024"/>
    <lineage>
        <taxon>Bacteria</taxon>
        <taxon>Bacillati</taxon>
        <taxon>Bacillota</taxon>
        <taxon>Clostridia</taxon>
        <taxon>Eubacteriales</taxon>
        <taxon>Clostridiaceae</taxon>
        <taxon>Clostridium</taxon>
    </lineage>
</organism>
<keyword evidence="5 6" id="KW-0472">Membrane</keyword>
<feature type="domain" description="RDD" evidence="7">
    <location>
        <begin position="26"/>
        <end position="188"/>
    </location>
</feature>
<evidence type="ECO:0000313" key="8">
    <source>
        <dbReference type="EMBL" id="CUO07946.1"/>
    </source>
</evidence>
<dbReference type="PANTHER" id="PTHR36115">
    <property type="entry name" value="PROLINE-RICH ANTIGEN HOMOLOG-RELATED"/>
    <property type="match status" value="1"/>
</dbReference>